<proteinExistence type="predicted"/>
<dbReference type="AlphaFoldDB" id="A0A844GAX9"/>
<keyword evidence="2" id="KW-1185">Reference proteome</keyword>
<evidence type="ECO:0000313" key="1">
    <source>
        <dbReference type="EMBL" id="MTD32388.1"/>
    </source>
</evidence>
<evidence type="ECO:0000313" key="2">
    <source>
        <dbReference type="Proteomes" id="UP000446658"/>
    </source>
</evidence>
<comment type="caution">
    <text evidence="1">The sequence shown here is derived from an EMBL/GenBank/DDBJ whole genome shotgun (WGS) entry which is preliminary data.</text>
</comment>
<organism evidence="1 2">
    <name type="scientific">Paludibacterium denitrificans</name>
    <dbReference type="NCBI Taxonomy" id="2675226"/>
    <lineage>
        <taxon>Bacteria</taxon>
        <taxon>Pseudomonadati</taxon>
        <taxon>Pseudomonadota</taxon>
        <taxon>Betaproteobacteria</taxon>
        <taxon>Neisseriales</taxon>
        <taxon>Chromobacteriaceae</taxon>
        <taxon>Paludibacterium</taxon>
    </lineage>
</organism>
<reference evidence="1 2" key="1">
    <citation type="submission" date="2019-11" db="EMBL/GenBank/DDBJ databases">
        <title>Draft genome sequence of Paludibacterium sp. dN18-1.</title>
        <authorList>
            <person name="Im W.-T."/>
        </authorList>
    </citation>
    <scope>NUCLEOTIDE SEQUENCE [LARGE SCALE GENOMIC DNA]</scope>
    <source>
        <strain evidence="2">dN 18-1</strain>
    </source>
</reference>
<protein>
    <submittedName>
        <fullName evidence="1">Uncharacterized protein</fullName>
    </submittedName>
</protein>
<accession>A0A844GAX9</accession>
<gene>
    <name evidence="1" type="ORF">GKE73_01125</name>
</gene>
<sequence length="138" mass="15197">MAFNAIMATKRDLTKPLETVSFRCNPCRHTFDAMPLRIDDAPESEHHPFSYVGVCPLCDAECPQAPFHKALVKAWANATGPRTPAGKASTAKNLDGHPTPEEALRTRFNAMKHGMSAETAQYFPCQAGQIPSLPNLRY</sequence>
<dbReference type="EMBL" id="WLYX01000001">
    <property type="protein sequence ID" value="MTD32388.1"/>
    <property type="molecule type" value="Genomic_DNA"/>
</dbReference>
<dbReference type="Proteomes" id="UP000446658">
    <property type="component" value="Unassembled WGS sequence"/>
</dbReference>
<name>A0A844GAX9_9NEIS</name>